<dbReference type="EMBL" id="GGEC01069475">
    <property type="protein sequence ID" value="MBX49959.1"/>
    <property type="molecule type" value="Transcribed_RNA"/>
</dbReference>
<proteinExistence type="predicted"/>
<evidence type="ECO:0000313" key="1">
    <source>
        <dbReference type="EMBL" id="MBX49959.1"/>
    </source>
</evidence>
<organism evidence="1">
    <name type="scientific">Rhizophora mucronata</name>
    <name type="common">Asiatic mangrove</name>
    <dbReference type="NCBI Taxonomy" id="61149"/>
    <lineage>
        <taxon>Eukaryota</taxon>
        <taxon>Viridiplantae</taxon>
        <taxon>Streptophyta</taxon>
        <taxon>Embryophyta</taxon>
        <taxon>Tracheophyta</taxon>
        <taxon>Spermatophyta</taxon>
        <taxon>Magnoliopsida</taxon>
        <taxon>eudicotyledons</taxon>
        <taxon>Gunneridae</taxon>
        <taxon>Pentapetalae</taxon>
        <taxon>rosids</taxon>
        <taxon>fabids</taxon>
        <taxon>Malpighiales</taxon>
        <taxon>Rhizophoraceae</taxon>
        <taxon>Rhizophora</taxon>
    </lineage>
</organism>
<accession>A0A2P2P5K4</accession>
<name>A0A2P2P5K4_RHIMU</name>
<sequence length="22" mass="2860">MGWLQVEEWWILHQKRIRNSHL</sequence>
<dbReference type="AlphaFoldDB" id="A0A2P2P5K4"/>
<protein>
    <submittedName>
        <fullName evidence="1">Uncharacterized protein</fullName>
    </submittedName>
</protein>
<reference evidence="1" key="1">
    <citation type="submission" date="2018-02" db="EMBL/GenBank/DDBJ databases">
        <title>Rhizophora mucronata_Transcriptome.</title>
        <authorList>
            <person name="Meera S.P."/>
            <person name="Sreeshan A."/>
            <person name="Augustine A."/>
        </authorList>
    </citation>
    <scope>NUCLEOTIDE SEQUENCE</scope>
    <source>
        <tissue evidence="1">Leaf</tissue>
    </source>
</reference>